<dbReference type="Proteomes" id="UP001243989">
    <property type="component" value="Unassembled WGS sequence"/>
</dbReference>
<comment type="caution">
    <text evidence="1">The sequence shown here is derived from an EMBL/GenBank/DDBJ whole genome shotgun (WGS) entry which is preliminary data.</text>
</comment>
<gene>
    <name evidence="1" type="ORF">BDP81DRAFT_388852</name>
</gene>
<dbReference type="AlphaFoldDB" id="A0AAJ0ELX0"/>
<keyword evidence="2" id="KW-1185">Reference proteome</keyword>
<reference evidence="1" key="1">
    <citation type="submission" date="2021-06" db="EMBL/GenBank/DDBJ databases">
        <title>Comparative genomics, transcriptomics and evolutionary studies reveal genomic signatures of adaptation to plant cell wall in hemibiotrophic fungi.</title>
        <authorList>
            <consortium name="DOE Joint Genome Institute"/>
            <person name="Baroncelli R."/>
            <person name="Diaz J.F."/>
            <person name="Benocci T."/>
            <person name="Peng M."/>
            <person name="Battaglia E."/>
            <person name="Haridas S."/>
            <person name="Andreopoulos W."/>
            <person name="Labutti K."/>
            <person name="Pangilinan J."/>
            <person name="Floch G.L."/>
            <person name="Makela M.R."/>
            <person name="Henrissat B."/>
            <person name="Grigoriev I.V."/>
            <person name="Crouch J.A."/>
            <person name="De Vries R.P."/>
            <person name="Sukno S.A."/>
            <person name="Thon M.R."/>
        </authorList>
    </citation>
    <scope>NUCLEOTIDE SEQUENCE</scope>
    <source>
        <strain evidence="1">CBS 102054</strain>
    </source>
</reference>
<dbReference type="EMBL" id="JAHMHQ010000001">
    <property type="protein sequence ID" value="KAK1655997.1"/>
    <property type="molecule type" value="Genomic_DNA"/>
</dbReference>
<sequence>MNGTFAAASTTNLFLASRDVAWSAPKGLGFVFVDPEARDDHRREALFHGLGVKKLSKREICERIVEDHRTKDKRDGPRPLDCLVEEMVQPAPDMSITSPQMRLLTFSANILGIHQLP</sequence>
<accession>A0AAJ0ELX0</accession>
<proteinExistence type="predicted"/>
<evidence type="ECO:0000313" key="1">
    <source>
        <dbReference type="EMBL" id="KAK1655997.1"/>
    </source>
</evidence>
<evidence type="ECO:0000313" key="2">
    <source>
        <dbReference type="Proteomes" id="UP001243989"/>
    </source>
</evidence>
<dbReference type="GeneID" id="85472045"/>
<protein>
    <submittedName>
        <fullName evidence="1">Uncharacterized protein</fullName>
    </submittedName>
</protein>
<organism evidence="1 2">
    <name type="scientific">Colletotrichum phormii</name>
    <dbReference type="NCBI Taxonomy" id="359342"/>
    <lineage>
        <taxon>Eukaryota</taxon>
        <taxon>Fungi</taxon>
        <taxon>Dikarya</taxon>
        <taxon>Ascomycota</taxon>
        <taxon>Pezizomycotina</taxon>
        <taxon>Sordariomycetes</taxon>
        <taxon>Hypocreomycetidae</taxon>
        <taxon>Glomerellales</taxon>
        <taxon>Glomerellaceae</taxon>
        <taxon>Colletotrichum</taxon>
        <taxon>Colletotrichum acutatum species complex</taxon>
    </lineage>
</organism>
<name>A0AAJ0ELX0_9PEZI</name>
<dbReference type="RefSeq" id="XP_060452041.1">
    <property type="nucleotide sequence ID" value="XM_060587183.1"/>
</dbReference>